<dbReference type="Pfam" id="PF18939">
    <property type="entry name" value="DUF5686"/>
    <property type="match status" value="2"/>
</dbReference>
<dbReference type="InterPro" id="IPR043741">
    <property type="entry name" value="DUF5686"/>
</dbReference>
<dbReference type="Proteomes" id="UP001193734">
    <property type="component" value="Unassembled WGS sequence"/>
</dbReference>
<evidence type="ECO:0000313" key="1">
    <source>
        <dbReference type="EMBL" id="NPE12765.1"/>
    </source>
</evidence>
<protein>
    <recommendedName>
        <fullName evidence="3">LPS-assembly protein LptD</fullName>
    </recommendedName>
</protein>
<dbReference type="GeneID" id="82156174"/>
<dbReference type="EMBL" id="JABKKE010000001">
    <property type="protein sequence ID" value="NPE12765.1"/>
    <property type="molecule type" value="Genomic_DNA"/>
</dbReference>
<name>A0ABX2AQR4_9BACT</name>
<comment type="caution">
    <text evidence="1">The sequence shown here is derived from an EMBL/GenBank/DDBJ whole genome shotgun (WGS) entry which is preliminary data.</text>
</comment>
<sequence length="642" mass="74942">MNRIFSYRNNFIESIPDTTDNIYLKYSFHTKRRNPTLFFVPSMYTIARGSRHNIGETYGKIKFKNINDYDIKRQVTTGSISSYRKTMPVMLDYIIPDLYNISLFNDHILSPFYSKNSKYYRYNISDTDGNNAIVSFKPRITNTQLVNGSAEVDRLTGRILRVTLKGNYDMIHFNVSADMGNDSYGNPLLPTLCQTEAGFRFLGNDIDAHFLLVLDNKTSLPDSTNTSDIKLMDSIRPIPLADNEKEAYRIYIEEKTPRDTLNSKSFRRKTKLRKIAWDIIGDHMLNSIKAENERVYIKFSPLVNPLYMSYSGSRGLSYKINMGARYNFSANSNITLSPHMGYNFKIKQWYFNIPMRYTYNKKHDAWTELTWKTGNRITNSSVLDILKNETRDTIDFSSLDLDYFDDHMLQLKSNISLFKHFNVSVGCVYHQRNAVNKKILELIGKPSVYKSFAPQVTLGFVPYKSGPIFTANYERSIPNVLGSDTKYEKWEFDLSFKKKLNLLSKYSFRVGGGFYTNKSTDYFVDFSNFRENYIPGGWDDDWSGNFQLLNSQWYNASKYYIRTNFSYESPLLLLTWMPVVGRYIETERIYVSVLQIEYTKPYFEIGYGFTTRYLSIGAFGSFLEGKPKEFGCKFTFELFRKW</sequence>
<reference evidence="1 2" key="1">
    <citation type="submission" date="2020-05" db="EMBL/GenBank/DDBJ databases">
        <title>Distinct polysaccharide utilization as determinants for interspecies competition between intestinal Prevotella spp.</title>
        <authorList>
            <person name="Galvez E.J.C."/>
            <person name="Iljazovic A."/>
            <person name="Strowig T."/>
        </authorList>
    </citation>
    <scope>NUCLEOTIDE SEQUENCE [LARGE SCALE GENOMIC DNA]</scope>
    <source>
        <strain evidence="1 2">PROD</strain>
    </source>
</reference>
<gene>
    <name evidence="1" type="ORF">HPS55_00195</name>
</gene>
<keyword evidence="2" id="KW-1185">Reference proteome</keyword>
<proteinExistence type="predicted"/>
<organism evidence="1 2">
    <name type="scientific">Xylanibacter rodentium</name>
    <dbReference type="NCBI Taxonomy" id="2736289"/>
    <lineage>
        <taxon>Bacteria</taxon>
        <taxon>Pseudomonadati</taxon>
        <taxon>Bacteroidota</taxon>
        <taxon>Bacteroidia</taxon>
        <taxon>Bacteroidales</taxon>
        <taxon>Prevotellaceae</taxon>
        <taxon>Xylanibacter</taxon>
    </lineage>
</organism>
<dbReference type="RefSeq" id="WP_172173267.1">
    <property type="nucleotide sequence ID" value="NZ_CASGIA010000008.1"/>
</dbReference>
<accession>A0ABX2AQR4</accession>
<evidence type="ECO:0008006" key="3">
    <source>
        <dbReference type="Google" id="ProtNLM"/>
    </source>
</evidence>
<evidence type="ECO:0000313" key="2">
    <source>
        <dbReference type="Proteomes" id="UP001193734"/>
    </source>
</evidence>